<dbReference type="InterPro" id="IPR000092">
    <property type="entry name" value="Polyprenyl_synt"/>
</dbReference>
<evidence type="ECO:0000256" key="1">
    <source>
        <dbReference type="ARBA" id="ARBA00001946"/>
    </source>
</evidence>
<dbReference type="EMBL" id="RRCT01000005">
    <property type="protein sequence ID" value="RQW75208.1"/>
    <property type="molecule type" value="Genomic_DNA"/>
</dbReference>
<evidence type="ECO:0000256" key="6">
    <source>
        <dbReference type="ARBA" id="ARBA00023229"/>
    </source>
</evidence>
<comment type="caution">
    <text evidence="7">The sequence shown here is derived from an EMBL/GenBank/DDBJ whole genome shotgun (WGS) entry which is preliminary data.</text>
</comment>
<evidence type="ECO:0000313" key="7">
    <source>
        <dbReference type="EMBL" id="RQW75208.1"/>
    </source>
</evidence>
<dbReference type="InterPro" id="IPR008949">
    <property type="entry name" value="Isoprenoid_synthase_dom_sf"/>
</dbReference>
<comment type="similarity">
    <text evidence="2">Belongs to the FPP/GGPP synthase family.</text>
</comment>
<accession>A0A3N9UIC1</accession>
<keyword evidence="6" id="KW-0414">Isoprene biosynthesis</keyword>
<dbReference type="PROSITE" id="PS00723">
    <property type="entry name" value="POLYPRENYL_SYNTHASE_1"/>
    <property type="match status" value="1"/>
</dbReference>
<dbReference type="SUPFAM" id="SSF48576">
    <property type="entry name" value="Terpenoid synthases"/>
    <property type="match status" value="2"/>
</dbReference>
<dbReference type="AlphaFoldDB" id="A0A3N9UIC1"/>
<evidence type="ECO:0000313" key="8">
    <source>
        <dbReference type="Proteomes" id="UP000274033"/>
    </source>
</evidence>
<dbReference type="OrthoDB" id="9805316at2"/>
<dbReference type="GO" id="GO:0008299">
    <property type="term" value="P:isoprenoid biosynthetic process"/>
    <property type="evidence" value="ECO:0007669"/>
    <property type="project" value="UniProtKB-KW"/>
</dbReference>
<keyword evidence="8" id="KW-1185">Reference proteome</keyword>
<sequence length="790" mass="91793">MNRELIIDCDRCYWQAERRASHYFKLLSKQVKEKAYIGMLKHDLASSFKLQAKPFSFFTFMEKKKTSHNFRRQIKWLEYTGKLDAFLERSISYIFLRDLGKTLDSTDIQNRIQKVVNELKSNLTTTPNKSEVLSGTFSSLGMYRWGQREGIEETIIWLFQKLTSVSKQIPKEIDSPHAQRKLIKIIMGVLMHQMEEISDQTLPEIRTKKLDEAIRLGYSYGLTYPFIDDLLDSNIFTNDEKKQYAELIRTSITTSIVAPLGQWPEEKMKMMSYIHGELKEAFEYIHSHQTNEKRKIFTEQSYVFFQSQELDRLKDLSNPQYTNEELYIPIILKSSSSRLIARSILNTHDDDGFNNRTFLYGIYNQLADDFADLFEDLEAGAVTPYTYYFKYHQERSDLINPFELYWTVISNLIHNVYHSDESTKEVILTRAINGLKRYKEKHGVQKYKEVMQLFAFDPSEIFSSIQTIVEKAEDVDFLDKLIRDQLITELKKENEEQEEFFQTIKTVRNEINQALRIAKSKKEWLVEDAITDAANYSLEGNGKRLRPIIAWFMGVRVYGLNEVAFLPVLKSIEYLHTASLIFDDLPSQDDAHFRRGRKTVHELYNVAVAELTGIFLTMKATEEQSSLEQFDAGQVLKMIQYSAHVTAELCKGQAMDLASKGQQMTIQQLNILCFYKTGLSFEASLVIPAILAYAEDKEIEGLKKFAYHAGIAFQIKDDILDVEGNVDVLGKPTHQDNENMVSNFVSLLGVNSAKKQMWDHYCLAIESLQSLPKNNSFLKHLMNYFVTRER</sequence>
<reference evidence="7 8" key="1">
    <citation type="journal article" date="2013" name="J. Microbiol.">
        <title>Lysinibacillus chungkukjangi sp. nov., isolated from Chungkukjang, Korean fermented soybean food.</title>
        <authorList>
            <person name="Kim S.J."/>
            <person name="Jang Y.H."/>
            <person name="Hamada M."/>
            <person name="Ahn J.H."/>
            <person name="Weon H.Y."/>
            <person name="Suzuki K."/>
            <person name="Whang K.S."/>
            <person name="Kwon S.W."/>
        </authorList>
    </citation>
    <scope>NUCLEOTIDE SEQUENCE [LARGE SCALE GENOMIC DNA]</scope>
    <source>
        <strain evidence="7 8">MCCC 1A12701</strain>
    </source>
</reference>
<dbReference type="RefSeq" id="WP_124763865.1">
    <property type="nucleotide sequence ID" value="NZ_JAFBDY010000004.1"/>
</dbReference>
<evidence type="ECO:0000256" key="2">
    <source>
        <dbReference type="ARBA" id="ARBA00006706"/>
    </source>
</evidence>
<organism evidence="7 8">
    <name type="scientific">Lysinibacillus composti</name>
    <dbReference type="NCBI Taxonomy" id="720633"/>
    <lineage>
        <taxon>Bacteria</taxon>
        <taxon>Bacillati</taxon>
        <taxon>Bacillota</taxon>
        <taxon>Bacilli</taxon>
        <taxon>Bacillales</taxon>
        <taxon>Bacillaceae</taxon>
        <taxon>Lysinibacillus</taxon>
    </lineage>
</organism>
<dbReference type="Gene3D" id="1.10.600.10">
    <property type="entry name" value="Farnesyl Diphosphate Synthase"/>
    <property type="match status" value="1"/>
</dbReference>
<gene>
    <name evidence="7" type="ORF">EBB45_07550</name>
</gene>
<keyword evidence="4" id="KW-0479">Metal-binding</keyword>
<evidence type="ECO:0000256" key="5">
    <source>
        <dbReference type="ARBA" id="ARBA00022842"/>
    </source>
</evidence>
<keyword evidence="5" id="KW-0460">Magnesium</keyword>
<dbReference type="GO" id="GO:0004659">
    <property type="term" value="F:prenyltransferase activity"/>
    <property type="evidence" value="ECO:0007669"/>
    <property type="project" value="InterPro"/>
</dbReference>
<dbReference type="PANTHER" id="PTHR43281">
    <property type="entry name" value="FARNESYL DIPHOSPHATE SYNTHASE"/>
    <property type="match status" value="1"/>
</dbReference>
<dbReference type="GO" id="GO:0046872">
    <property type="term" value="F:metal ion binding"/>
    <property type="evidence" value="ECO:0007669"/>
    <property type="project" value="UniProtKB-KW"/>
</dbReference>
<comment type="cofactor">
    <cofactor evidence="1">
        <name>Mg(2+)</name>
        <dbReference type="ChEBI" id="CHEBI:18420"/>
    </cofactor>
</comment>
<keyword evidence="3" id="KW-0808">Transferase</keyword>
<dbReference type="PANTHER" id="PTHR43281:SF1">
    <property type="entry name" value="FARNESYL DIPHOSPHATE SYNTHASE"/>
    <property type="match status" value="1"/>
</dbReference>
<proteinExistence type="inferred from homology"/>
<name>A0A3N9UIC1_9BACI</name>
<dbReference type="Pfam" id="PF00348">
    <property type="entry name" value="polyprenyl_synt"/>
    <property type="match status" value="1"/>
</dbReference>
<protein>
    <submittedName>
        <fullName evidence="7">Polyprenyl synthetase family protein</fullName>
    </submittedName>
</protein>
<dbReference type="InterPro" id="IPR033749">
    <property type="entry name" value="Polyprenyl_synt_CS"/>
</dbReference>
<evidence type="ECO:0000256" key="3">
    <source>
        <dbReference type="ARBA" id="ARBA00022679"/>
    </source>
</evidence>
<dbReference type="SFLD" id="SFLDS00005">
    <property type="entry name" value="Isoprenoid_Synthase_Type_I"/>
    <property type="match status" value="1"/>
</dbReference>
<dbReference type="CDD" id="cd00685">
    <property type="entry name" value="Trans_IPPS_HT"/>
    <property type="match status" value="1"/>
</dbReference>
<dbReference type="Proteomes" id="UP000274033">
    <property type="component" value="Unassembled WGS sequence"/>
</dbReference>
<evidence type="ECO:0000256" key="4">
    <source>
        <dbReference type="ARBA" id="ARBA00022723"/>
    </source>
</evidence>